<dbReference type="PROSITE" id="PS50112">
    <property type="entry name" value="PAS"/>
    <property type="match status" value="2"/>
</dbReference>
<dbReference type="InterPro" id="IPR035919">
    <property type="entry name" value="EAL_sf"/>
</dbReference>
<dbReference type="Gene3D" id="3.30.70.270">
    <property type="match status" value="1"/>
</dbReference>
<dbReference type="Pfam" id="PF00989">
    <property type="entry name" value="PAS"/>
    <property type="match status" value="1"/>
</dbReference>
<dbReference type="OrthoDB" id="9787514at2"/>
<dbReference type="SMART" id="SM00052">
    <property type="entry name" value="EAL"/>
    <property type="match status" value="1"/>
</dbReference>
<protein>
    <submittedName>
        <fullName evidence="6">Diguanylate cyclase</fullName>
    </submittedName>
</protein>
<dbReference type="InterPro" id="IPR029787">
    <property type="entry name" value="Nucleotide_cyclase"/>
</dbReference>
<evidence type="ECO:0000313" key="7">
    <source>
        <dbReference type="Proteomes" id="UP000064201"/>
    </source>
</evidence>
<dbReference type="GO" id="GO:0003824">
    <property type="term" value="F:catalytic activity"/>
    <property type="evidence" value="ECO:0007669"/>
    <property type="project" value="UniProtKB-ARBA"/>
</dbReference>
<feature type="domain" description="PAC" evidence="3">
    <location>
        <begin position="79"/>
        <end position="129"/>
    </location>
</feature>
<dbReference type="InterPro" id="IPR035965">
    <property type="entry name" value="PAS-like_dom_sf"/>
</dbReference>
<accession>A0A0G3G6D6</accession>
<dbReference type="SUPFAM" id="SSF141868">
    <property type="entry name" value="EAL domain-like"/>
    <property type="match status" value="1"/>
</dbReference>
<dbReference type="InterPro" id="IPR013656">
    <property type="entry name" value="PAS_4"/>
</dbReference>
<dbReference type="NCBIfam" id="TIGR00229">
    <property type="entry name" value="sensory_box"/>
    <property type="match status" value="2"/>
</dbReference>
<feature type="domain" description="PAC" evidence="3">
    <location>
        <begin position="325"/>
        <end position="377"/>
    </location>
</feature>
<dbReference type="SUPFAM" id="SSF55785">
    <property type="entry name" value="PYP-like sensor domain (PAS domain)"/>
    <property type="match status" value="3"/>
</dbReference>
<feature type="domain" description="PAS" evidence="2">
    <location>
        <begin position="248"/>
        <end position="303"/>
    </location>
</feature>
<dbReference type="InterPro" id="IPR000014">
    <property type="entry name" value="PAS"/>
</dbReference>
<dbReference type="Gene3D" id="3.30.450.20">
    <property type="entry name" value="PAS domain"/>
    <property type="match status" value="3"/>
</dbReference>
<dbReference type="AlphaFoldDB" id="A0A0G3G6D6"/>
<evidence type="ECO:0000259" key="2">
    <source>
        <dbReference type="PROSITE" id="PS50112"/>
    </source>
</evidence>
<feature type="domain" description="GGDEF" evidence="5">
    <location>
        <begin position="409"/>
        <end position="542"/>
    </location>
</feature>
<dbReference type="STRING" id="106634.TVD_11475"/>
<dbReference type="SMART" id="SM00091">
    <property type="entry name" value="PAS"/>
    <property type="match status" value="3"/>
</dbReference>
<dbReference type="InterPro" id="IPR043128">
    <property type="entry name" value="Rev_trsase/Diguanyl_cyclase"/>
</dbReference>
<dbReference type="FunFam" id="3.30.70.270:FF:000001">
    <property type="entry name" value="Diguanylate cyclase domain protein"/>
    <property type="match status" value="1"/>
</dbReference>
<dbReference type="PATRIC" id="fig|106634.4.peg.2342"/>
<dbReference type="Gene3D" id="3.20.20.450">
    <property type="entry name" value="EAL domain"/>
    <property type="match status" value="1"/>
</dbReference>
<dbReference type="PROSITE" id="PS50113">
    <property type="entry name" value="PAC"/>
    <property type="match status" value="2"/>
</dbReference>
<dbReference type="PANTHER" id="PTHR44757:SF4">
    <property type="entry name" value="DIGUANYLATE CYCLASE DGCE-RELATED"/>
    <property type="match status" value="1"/>
</dbReference>
<dbReference type="Proteomes" id="UP000064201">
    <property type="component" value="Chromosome"/>
</dbReference>
<dbReference type="InterPro" id="IPR001610">
    <property type="entry name" value="PAC"/>
</dbReference>
<dbReference type="InterPro" id="IPR013767">
    <property type="entry name" value="PAS_fold"/>
</dbReference>
<dbReference type="NCBIfam" id="TIGR00254">
    <property type="entry name" value="GGDEF"/>
    <property type="match status" value="1"/>
</dbReference>
<dbReference type="CDD" id="cd01949">
    <property type="entry name" value="GGDEF"/>
    <property type="match status" value="1"/>
</dbReference>
<reference evidence="6 7" key="1">
    <citation type="submission" date="2015-04" db="EMBL/GenBank/DDBJ databases">
        <title>Complete Sequence for the Genome of the Thioalkalivibrio versutus D301.</title>
        <authorList>
            <person name="Mu T."/>
            <person name="Zhou J."/>
            <person name="Xu X."/>
        </authorList>
    </citation>
    <scope>NUCLEOTIDE SEQUENCE [LARGE SCALE GENOMIC DNA]</scope>
    <source>
        <strain evidence="6 7">D301</strain>
    </source>
</reference>
<sequence length="814" mass="90612">MPDHPDTTRYQRIFEQAPEAHLVLDRKGGIVAANYAACELLGYTSAELTGGVHITELDLQATQDDVDQAHSNPEQRLPAHFESRYRHRDGGEFPAEVHINAIRTDGELEVFATVRDITRERQSEQALKSLETQLGATIRHAPLILFALDAEGCFTLSEGAGLRTLGLKPGDVLGRDAREVYADQPNVIAAVERALRGDSFDGEVRIGDTYLRVSWMPLTDGESSRPGVLGVAWDVTSLRAAEAATGAERDRLLTTLQSISDGVITADTHGRLTYLNPAAQVLLGLDATSAQGRLVDELLDLEDTRTGTSVLRPVEHCLNLGGTVESPERILHRADGETRVVRMLASPLQRPNREAQGVVVVLHDHTELWQMTQQLNHQATHDDLTGLCNRREFERRLDQALHIQEEGETPHAVFYMDLDQFKIINDTCGHQAGDELLRELSERLRHLIRENDTLARLGGDEFGVLLCHCPPERAEAIARKMLETVQSLRFAWEGRRFDVGVSIGLVPVSGPEQTLPEILSQADSACYAAKENGRNQVYVWQPSDQALRRRRGEMEWVGRIRSALEEGRFALFGQAVHPLGPVAPDLAHVEVLMRLRDEDGRLIPPGSFIPAAERYHLMPDIDRHIIDNAFAMLARHRAPRENSSHCDPTLAINLSGQSLAQESMLEFVTERLQHYAIPPRCIIFEITETAAISHHERAQSLIRTLRYMGCRFSLDDFGSGLSSFGYLKNLPVDFIKIDGSFVRDIAHNAVDSAMVTAIHRVGHVLGLRTIAECVESAATMDRLREIGLDFVQGFYLSEPAPLEQHLTLIDSNVR</sequence>
<dbReference type="Pfam" id="PF00990">
    <property type="entry name" value="GGDEF"/>
    <property type="match status" value="1"/>
</dbReference>
<dbReference type="SMART" id="SM00086">
    <property type="entry name" value="PAC"/>
    <property type="match status" value="2"/>
</dbReference>
<dbReference type="SUPFAM" id="SSF55073">
    <property type="entry name" value="Nucleotide cyclase"/>
    <property type="match status" value="1"/>
</dbReference>
<dbReference type="PROSITE" id="PS50887">
    <property type="entry name" value="GGDEF"/>
    <property type="match status" value="1"/>
</dbReference>
<dbReference type="PROSITE" id="PS50883">
    <property type="entry name" value="EAL"/>
    <property type="match status" value="1"/>
</dbReference>
<evidence type="ECO:0000259" key="4">
    <source>
        <dbReference type="PROSITE" id="PS50883"/>
    </source>
</evidence>
<evidence type="ECO:0000313" key="6">
    <source>
        <dbReference type="EMBL" id="AKJ95934.1"/>
    </source>
</evidence>
<evidence type="ECO:0000259" key="5">
    <source>
        <dbReference type="PROSITE" id="PS50887"/>
    </source>
</evidence>
<dbReference type="GO" id="GO:0006355">
    <property type="term" value="P:regulation of DNA-templated transcription"/>
    <property type="evidence" value="ECO:0007669"/>
    <property type="project" value="InterPro"/>
</dbReference>
<dbReference type="PANTHER" id="PTHR44757">
    <property type="entry name" value="DIGUANYLATE CYCLASE DGCP"/>
    <property type="match status" value="1"/>
</dbReference>
<keyword evidence="7" id="KW-1185">Reference proteome</keyword>
<name>A0A0G3G6D6_9GAMM</name>
<dbReference type="InterPro" id="IPR000700">
    <property type="entry name" value="PAS-assoc_C"/>
</dbReference>
<evidence type="ECO:0000256" key="1">
    <source>
        <dbReference type="ARBA" id="ARBA00001946"/>
    </source>
</evidence>
<feature type="domain" description="EAL" evidence="4">
    <location>
        <begin position="553"/>
        <end position="813"/>
    </location>
</feature>
<dbReference type="CDD" id="cd01948">
    <property type="entry name" value="EAL"/>
    <property type="match status" value="1"/>
</dbReference>
<comment type="cofactor">
    <cofactor evidence="1">
        <name>Mg(2+)</name>
        <dbReference type="ChEBI" id="CHEBI:18420"/>
    </cofactor>
</comment>
<feature type="domain" description="PAS" evidence="2">
    <location>
        <begin position="6"/>
        <end position="57"/>
    </location>
</feature>
<dbReference type="KEGG" id="tvr:TVD_11475"/>
<dbReference type="CDD" id="cd00130">
    <property type="entry name" value="PAS"/>
    <property type="match status" value="3"/>
</dbReference>
<dbReference type="EMBL" id="CP011367">
    <property type="protein sequence ID" value="AKJ95934.1"/>
    <property type="molecule type" value="Genomic_DNA"/>
</dbReference>
<dbReference type="InterPro" id="IPR000160">
    <property type="entry name" value="GGDEF_dom"/>
</dbReference>
<dbReference type="RefSeq" id="WP_047251640.1">
    <property type="nucleotide sequence ID" value="NZ_CP011367.1"/>
</dbReference>
<dbReference type="SMART" id="SM00267">
    <property type="entry name" value="GGDEF"/>
    <property type="match status" value="1"/>
</dbReference>
<dbReference type="Pfam" id="PF08448">
    <property type="entry name" value="PAS_4"/>
    <property type="match status" value="2"/>
</dbReference>
<gene>
    <name evidence="6" type="ORF">TVD_11475</name>
</gene>
<dbReference type="InterPro" id="IPR001633">
    <property type="entry name" value="EAL_dom"/>
</dbReference>
<dbReference type="Pfam" id="PF00563">
    <property type="entry name" value="EAL"/>
    <property type="match status" value="1"/>
</dbReference>
<proteinExistence type="predicted"/>
<dbReference type="InterPro" id="IPR052155">
    <property type="entry name" value="Biofilm_reg_signaling"/>
</dbReference>
<evidence type="ECO:0000259" key="3">
    <source>
        <dbReference type="PROSITE" id="PS50113"/>
    </source>
</evidence>
<organism evidence="6 7">
    <name type="scientific">Thioalkalivibrio versutus</name>
    <dbReference type="NCBI Taxonomy" id="106634"/>
    <lineage>
        <taxon>Bacteria</taxon>
        <taxon>Pseudomonadati</taxon>
        <taxon>Pseudomonadota</taxon>
        <taxon>Gammaproteobacteria</taxon>
        <taxon>Chromatiales</taxon>
        <taxon>Ectothiorhodospiraceae</taxon>
        <taxon>Thioalkalivibrio</taxon>
    </lineage>
</organism>